<dbReference type="Pfam" id="PF20431">
    <property type="entry name" value="E_motif"/>
    <property type="match status" value="1"/>
</dbReference>
<feature type="repeat" description="PPR" evidence="2">
    <location>
        <begin position="585"/>
        <end position="619"/>
    </location>
</feature>
<feature type="repeat" description="PPR" evidence="2">
    <location>
        <begin position="64"/>
        <end position="98"/>
    </location>
</feature>
<feature type="repeat" description="PPR" evidence="2">
    <location>
        <begin position="516"/>
        <end position="550"/>
    </location>
</feature>
<dbReference type="InterPro" id="IPR002885">
    <property type="entry name" value="PPR_rpt"/>
</dbReference>
<evidence type="ECO:0000256" key="1">
    <source>
        <dbReference type="ARBA" id="ARBA00022737"/>
    </source>
</evidence>
<reference evidence="3" key="1">
    <citation type="journal article" date="2016" name="Nat. Genet.">
        <title>A high-quality carrot genome assembly provides new insights into carotenoid accumulation and asterid genome evolution.</title>
        <authorList>
            <person name="Iorizzo M."/>
            <person name="Ellison S."/>
            <person name="Senalik D."/>
            <person name="Zeng P."/>
            <person name="Satapoomin P."/>
            <person name="Huang J."/>
            <person name="Bowman M."/>
            <person name="Iovene M."/>
            <person name="Sanseverino W."/>
            <person name="Cavagnaro P."/>
            <person name="Yildiz M."/>
            <person name="Macko-Podgorni A."/>
            <person name="Moranska E."/>
            <person name="Grzebelus E."/>
            <person name="Grzebelus D."/>
            <person name="Ashrafi H."/>
            <person name="Zheng Z."/>
            <person name="Cheng S."/>
            <person name="Spooner D."/>
            <person name="Van Deynze A."/>
            <person name="Simon P."/>
        </authorList>
    </citation>
    <scope>NUCLEOTIDE SEQUENCE</scope>
    <source>
        <tissue evidence="3">Leaf</tissue>
    </source>
</reference>
<evidence type="ECO:0000256" key="2">
    <source>
        <dbReference type="PROSITE-ProRule" id="PRU00708"/>
    </source>
</evidence>
<dbReference type="InterPro" id="IPR046960">
    <property type="entry name" value="PPR_At4g14850-like_plant"/>
</dbReference>
<dbReference type="PROSITE" id="PS51375">
    <property type="entry name" value="PPR"/>
    <property type="match status" value="7"/>
</dbReference>
<dbReference type="Gene3D" id="1.25.40.10">
    <property type="entry name" value="Tetratricopeptide repeat domain"/>
    <property type="match status" value="6"/>
</dbReference>
<keyword evidence="4" id="KW-1185">Reference proteome</keyword>
<accession>A0AAF1B8I2</accession>
<dbReference type="Pfam" id="PF01535">
    <property type="entry name" value="PPR"/>
    <property type="match status" value="11"/>
</dbReference>
<dbReference type="PANTHER" id="PTHR47926:SF347">
    <property type="entry name" value="PENTATRICOPEPTIDE REPEAT-CONTAINING PROTEIN"/>
    <property type="match status" value="1"/>
</dbReference>
<keyword evidence="1" id="KW-0677">Repeat</keyword>
<dbReference type="KEGG" id="dcr:108196783"/>
<evidence type="ECO:0008006" key="5">
    <source>
        <dbReference type="Google" id="ProtNLM"/>
    </source>
</evidence>
<feature type="repeat" description="PPR" evidence="2">
    <location>
        <begin position="126"/>
        <end position="160"/>
    </location>
</feature>
<sequence>MLFRFGHGNTLKLSHFYYSTQCFRSSAPATLPNLKPLNSQISSYMKNGYIYEARKLFDEMPQRNTVTWNAMIRGYFQNGHFDEAVWLYNQMPHRDIFSYNTMIAGLMQCGDVSGAKEVFNYMPCKDVVSWNSMISGFVRNRLMSDALNVFDKMVMKNVISWNLVIAGLVGNQELDLAEKLFGEMGTRDVVSWTVIMSGLVNAGRIAEARRCFDDMPVRDVQAWNTMIEGYIKVGYTGIAEVLFHKMPGKDLKSWNDMISGLVSSSRVHDALRLFSEMPEKCNRSWNSVFFGLVRNGLVKEAHALLEKTPFQDVVSETNLILGYFDIGEVENAVKVFELMGIRDTTAWNATIFGLGENDHGEEGIKLFIKMREGNVSVDEATFTSVLTICSNLPSLELGTQTHPQVIKIGLECFVPTSNALITMYARSGNVGSALREFSFMRSKRDIISWNSIICGLACHGHGEEALEMFKQMRMTEEKPNQITFIGVLSACSHAGLVKQGKYFFNFMKNECHVKPTNEHYTCIVDLLGKSGLIKEALTILDQMRADGVEVPSSVWGALLGACRIHKNLEVGKIAGENVLKLEPLNSGVYMILAEMYMDSGKRFEAEKIWYRMREKGVKKQPGCSWIEINNNGSVFIAGDNSHPRFSGICYVLDLMHAEMGVEM</sequence>
<organism evidence="3 4">
    <name type="scientific">Daucus carota subsp. sativus</name>
    <name type="common">Carrot</name>
    <dbReference type="NCBI Taxonomy" id="79200"/>
    <lineage>
        <taxon>Eukaryota</taxon>
        <taxon>Viridiplantae</taxon>
        <taxon>Streptophyta</taxon>
        <taxon>Embryophyta</taxon>
        <taxon>Tracheophyta</taxon>
        <taxon>Spermatophyta</taxon>
        <taxon>Magnoliopsida</taxon>
        <taxon>eudicotyledons</taxon>
        <taxon>Gunneridae</taxon>
        <taxon>Pentapetalae</taxon>
        <taxon>asterids</taxon>
        <taxon>campanulids</taxon>
        <taxon>Apiales</taxon>
        <taxon>Apiaceae</taxon>
        <taxon>Apioideae</taxon>
        <taxon>Scandiceae</taxon>
        <taxon>Daucinae</taxon>
        <taxon>Daucus</taxon>
        <taxon>Daucus sect. Daucus</taxon>
    </lineage>
</organism>
<evidence type="ECO:0000313" key="4">
    <source>
        <dbReference type="Proteomes" id="UP000077755"/>
    </source>
</evidence>
<dbReference type="FunFam" id="1.25.40.10:FF:000158">
    <property type="entry name" value="pentatricopeptide repeat-containing protein At2g33680"/>
    <property type="match status" value="1"/>
</dbReference>
<dbReference type="GO" id="GO:0009451">
    <property type="term" value="P:RNA modification"/>
    <property type="evidence" value="ECO:0007669"/>
    <property type="project" value="InterPro"/>
</dbReference>
<dbReference type="Proteomes" id="UP000077755">
    <property type="component" value="Chromosome 7"/>
</dbReference>
<dbReference type="GO" id="GO:0003723">
    <property type="term" value="F:RNA binding"/>
    <property type="evidence" value="ECO:0007669"/>
    <property type="project" value="InterPro"/>
</dbReference>
<name>A0AAF1B8I2_DAUCS</name>
<protein>
    <recommendedName>
        <fullName evidence="5">Pentacotripeptide-repeat region of PRORP domain-containing protein</fullName>
    </recommendedName>
</protein>
<gene>
    <name evidence="3" type="ORF">DCAR_0728077</name>
</gene>
<feature type="repeat" description="PPR" evidence="2">
    <location>
        <begin position="250"/>
        <end position="280"/>
    </location>
</feature>
<dbReference type="PANTHER" id="PTHR47926">
    <property type="entry name" value="PENTATRICOPEPTIDE REPEAT-CONTAINING PROTEIN"/>
    <property type="match status" value="1"/>
</dbReference>
<dbReference type="Pfam" id="PF13041">
    <property type="entry name" value="PPR_2"/>
    <property type="match status" value="2"/>
</dbReference>
<dbReference type="InterPro" id="IPR046848">
    <property type="entry name" value="E_motif"/>
</dbReference>
<dbReference type="SUPFAM" id="SSF48452">
    <property type="entry name" value="TPR-like"/>
    <property type="match status" value="1"/>
</dbReference>
<dbReference type="InterPro" id="IPR011990">
    <property type="entry name" value="TPR-like_helical_dom_sf"/>
</dbReference>
<dbReference type="GO" id="GO:0099402">
    <property type="term" value="P:plant organ development"/>
    <property type="evidence" value="ECO:0007669"/>
    <property type="project" value="UniProtKB-ARBA"/>
</dbReference>
<dbReference type="EMBL" id="CP093349">
    <property type="protein sequence ID" value="WOH08633.1"/>
    <property type="molecule type" value="Genomic_DNA"/>
</dbReference>
<feature type="repeat" description="PPR" evidence="2">
    <location>
        <begin position="445"/>
        <end position="479"/>
    </location>
</feature>
<feature type="repeat" description="PPR" evidence="2">
    <location>
        <begin position="188"/>
        <end position="222"/>
    </location>
</feature>
<dbReference type="NCBIfam" id="TIGR00756">
    <property type="entry name" value="PPR"/>
    <property type="match status" value="8"/>
</dbReference>
<evidence type="ECO:0000313" key="3">
    <source>
        <dbReference type="EMBL" id="WOH08633.1"/>
    </source>
</evidence>
<reference evidence="3" key="2">
    <citation type="submission" date="2022-03" db="EMBL/GenBank/DDBJ databases">
        <title>Draft title - Genomic analysis of global carrot germplasm unveils the trajectory of domestication and the origin of high carotenoid orange carrot.</title>
        <authorList>
            <person name="Iorizzo M."/>
            <person name="Ellison S."/>
            <person name="Senalik D."/>
            <person name="Macko-Podgorni A."/>
            <person name="Grzebelus D."/>
            <person name="Bostan H."/>
            <person name="Rolling W."/>
            <person name="Curaba J."/>
            <person name="Simon P."/>
        </authorList>
    </citation>
    <scope>NUCLEOTIDE SEQUENCE</scope>
    <source>
        <tissue evidence="3">Leaf</tissue>
    </source>
</reference>
<dbReference type="AlphaFoldDB" id="A0AAF1B8I2"/>
<proteinExistence type="predicted"/>